<dbReference type="Proteomes" id="UP000430021">
    <property type="component" value="Unassembled WGS sequence"/>
</dbReference>
<organism evidence="3 4">
    <name type="scientific">Erythrobacter ramosus</name>
    <dbReference type="NCBI Taxonomy" id="35811"/>
    <lineage>
        <taxon>Bacteria</taxon>
        <taxon>Pseudomonadati</taxon>
        <taxon>Pseudomonadota</taxon>
        <taxon>Alphaproteobacteria</taxon>
        <taxon>Sphingomonadales</taxon>
        <taxon>Erythrobacteraceae</taxon>
        <taxon>Erythrobacter/Porphyrobacter group</taxon>
        <taxon>Erythrobacter</taxon>
    </lineage>
</organism>
<dbReference type="EMBL" id="WTYB01000002">
    <property type="protein sequence ID" value="MXP39504.1"/>
    <property type="molecule type" value="Genomic_DNA"/>
</dbReference>
<name>A0A6I4UP25_9SPHN</name>
<reference evidence="2 5" key="2">
    <citation type="submission" date="2020-08" db="EMBL/GenBank/DDBJ databases">
        <title>Genomic Encyclopedia of Type Strains, Phase IV (KMG-IV): sequencing the most valuable type-strain genomes for metagenomic binning, comparative biology and taxonomic classification.</title>
        <authorList>
            <person name="Goeker M."/>
        </authorList>
    </citation>
    <scope>NUCLEOTIDE SEQUENCE [LARGE SCALE GENOMIC DNA]</scope>
    <source>
        <strain evidence="2 5">DSM 8510</strain>
    </source>
</reference>
<accession>A0A6I4UP25</accession>
<feature type="chain" id="PRO_5026062324" description="WG repeat-containing protein" evidence="1">
    <location>
        <begin position="20"/>
        <end position="167"/>
    </location>
</feature>
<evidence type="ECO:0008006" key="6">
    <source>
        <dbReference type="Google" id="ProtNLM"/>
    </source>
</evidence>
<reference evidence="3 4" key="1">
    <citation type="submission" date="2019-12" db="EMBL/GenBank/DDBJ databases">
        <title>Genomic-based taxomic classification of the family Erythrobacteraceae.</title>
        <authorList>
            <person name="Xu L."/>
        </authorList>
    </citation>
    <scope>NUCLEOTIDE SEQUENCE [LARGE SCALE GENOMIC DNA]</scope>
    <source>
        <strain evidence="3 4">JCM 10282</strain>
    </source>
</reference>
<evidence type="ECO:0000256" key="1">
    <source>
        <dbReference type="SAM" id="SignalP"/>
    </source>
</evidence>
<feature type="signal peptide" evidence="1">
    <location>
        <begin position="1"/>
        <end position="19"/>
    </location>
</feature>
<dbReference type="RefSeq" id="WP_160761533.1">
    <property type="nucleotide sequence ID" value="NZ_BAAADZ010000010.1"/>
</dbReference>
<evidence type="ECO:0000313" key="4">
    <source>
        <dbReference type="Proteomes" id="UP000430021"/>
    </source>
</evidence>
<dbReference type="EMBL" id="JACICE010000002">
    <property type="protein sequence ID" value="MBB3775383.1"/>
    <property type="molecule type" value="Genomic_DNA"/>
</dbReference>
<keyword evidence="1" id="KW-0732">Signal</keyword>
<evidence type="ECO:0000313" key="2">
    <source>
        <dbReference type="EMBL" id="MBB3775383.1"/>
    </source>
</evidence>
<comment type="caution">
    <text evidence="3">The sequence shown here is derived from an EMBL/GenBank/DDBJ whole genome shotgun (WGS) entry which is preliminary data.</text>
</comment>
<keyword evidence="5" id="KW-1185">Reference proteome</keyword>
<sequence>MRSIQLLLAAFALPQAACAQESPHSEPSKNFGSVPDDEIFKAAGFELSDRSWRKCGDPGTVSYEPGTIMERGDFNGDGLFDAIVTEGGTYCFGMTGYGFNLVSQRQDGTWRILDERIGIPRFLETKGAEGWPDIEVGGPGFCFPVIRWNGQEYVVNRTEYEAAPCSQ</sequence>
<evidence type="ECO:0000313" key="3">
    <source>
        <dbReference type="EMBL" id="MXP39504.1"/>
    </source>
</evidence>
<proteinExistence type="predicted"/>
<gene>
    <name evidence="2" type="ORF">FHS52_001352</name>
    <name evidence="3" type="ORF">GRI59_12910</name>
</gene>
<protein>
    <recommendedName>
        <fullName evidence="6">WG repeat-containing protein</fullName>
    </recommendedName>
</protein>
<dbReference type="Proteomes" id="UP000548685">
    <property type="component" value="Unassembled WGS sequence"/>
</dbReference>
<dbReference type="AlphaFoldDB" id="A0A6I4UP25"/>
<dbReference type="OrthoDB" id="8595012at2"/>
<evidence type="ECO:0000313" key="5">
    <source>
        <dbReference type="Proteomes" id="UP000548685"/>
    </source>
</evidence>